<evidence type="ECO:0000313" key="1">
    <source>
        <dbReference type="EMBL" id="SFB48102.1"/>
    </source>
</evidence>
<keyword evidence="2" id="KW-1185">Reference proteome</keyword>
<organism evidence="1 2">
    <name type="scientific">Algoriphagus aquimarinus</name>
    <dbReference type="NCBI Taxonomy" id="237018"/>
    <lineage>
        <taxon>Bacteria</taxon>
        <taxon>Pseudomonadati</taxon>
        <taxon>Bacteroidota</taxon>
        <taxon>Cytophagia</taxon>
        <taxon>Cytophagales</taxon>
        <taxon>Cyclobacteriaceae</taxon>
        <taxon>Algoriphagus</taxon>
    </lineage>
</organism>
<proteinExistence type="predicted"/>
<dbReference type="AlphaFoldDB" id="A0A1I1BEC1"/>
<name>A0A1I1BEC1_9BACT</name>
<dbReference type="Proteomes" id="UP000198790">
    <property type="component" value="Unassembled WGS sequence"/>
</dbReference>
<reference evidence="1 2" key="1">
    <citation type="submission" date="2016-10" db="EMBL/GenBank/DDBJ databases">
        <authorList>
            <person name="de Groot N.N."/>
        </authorList>
    </citation>
    <scope>NUCLEOTIDE SEQUENCE [LARGE SCALE GENOMIC DNA]</scope>
    <source>
        <strain evidence="1 2">DSM 23399</strain>
    </source>
</reference>
<dbReference type="RefSeq" id="WP_175499724.1">
    <property type="nucleotide sequence ID" value="NZ_CAXBKE010000074.1"/>
</dbReference>
<evidence type="ECO:0000313" key="2">
    <source>
        <dbReference type="Proteomes" id="UP000198790"/>
    </source>
</evidence>
<sequence>MEKDLITQALQAIHLQNGKDLQEVTQYLNMKYRIDIDPLVLQERLKKMILEEKAVA</sequence>
<dbReference type="STRING" id="237018.SAMN04489723_112110"/>
<gene>
    <name evidence="1" type="ORF">SAMN04489723_112110</name>
</gene>
<dbReference type="EMBL" id="FOKK01000012">
    <property type="protein sequence ID" value="SFB48102.1"/>
    <property type="molecule type" value="Genomic_DNA"/>
</dbReference>
<protein>
    <submittedName>
        <fullName evidence="1">Uncharacterized protein</fullName>
    </submittedName>
</protein>
<accession>A0A1I1BEC1</accession>